<reference evidence="3" key="2">
    <citation type="journal article" date="2023" name="BMC Genomics">
        <title>Pest status, molecular evolution, and epigenetic factors derived from the genome assembly of Frankliniella fusca, a thysanopteran phytovirus vector.</title>
        <authorList>
            <person name="Catto M.A."/>
            <person name="Labadie P.E."/>
            <person name="Jacobson A.L."/>
            <person name="Kennedy G.G."/>
            <person name="Srinivasan R."/>
            <person name="Hunt B.G."/>
        </authorList>
    </citation>
    <scope>NUCLEOTIDE SEQUENCE</scope>
    <source>
        <strain evidence="3">PL_HMW_Pooled</strain>
    </source>
</reference>
<accession>A0AAE1HTN7</accession>
<sequence length="233" mass="26505">MGLDQCYEFMVTLVTELQDRLPSQMKILQEMSVLSPRCCLSNPGVPKCLPELAEVLYFPQDLMVKVEFQWEKLKSMDWKEKKHTGKFWAEVMAYEDAVGERPFTTLADFAMLLLVLPWSNADVERAFSIMKIVKDPRRNRMSNTVLNAILTIRAGLRRLGKCCHDYEYPKAVLQEMGTNAKYGDAQKVRERGGDGADEADDPDDPAVPADDVFGDVIEFHIPDFEFNAVLVCN</sequence>
<dbReference type="PANTHER" id="PTHR46880">
    <property type="entry name" value="RAS-ASSOCIATING DOMAIN-CONTAINING PROTEIN"/>
    <property type="match status" value="1"/>
</dbReference>
<dbReference type="AlphaFoldDB" id="A0AAE1HTN7"/>
<evidence type="ECO:0000259" key="2">
    <source>
        <dbReference type="Pfam" id="PF05699"/>
    </source>
</evidence>
<feature type="domain" description="HAT C-terminal dimerisation" evidence="2">
    <location>
        <begin position="100"/>
        <end position="153"/>
    </location>
</feature>
<dbReference type="PANTHER" id="PTHR46880:SF5">
    <property type="entry name" value="DUF4371 DOMAIN-CONTAINING PROTEIN"/>
    <property type="match status" value="1"/>
</dbReference>
<organism evidence="3 4">
    <name type="scientific">Frankliniella fusca</name>
    <dbReference type="NCBI Taxonomy" id="407009"/>
    <lineage>
        <taxon>Eukaryota</taxon>
        <taxon>Metazoa</taxon>
        <taxon>Ecdysozoa</taxon>
        <taxon>Arthropoda</taxon>
        <taxon>Hexapoda</taxon>
        <taxon>Insecta</taxon>
        <taxon>Pterygota</taxon>
        <taxon>Neoptera</taxon>
        <taxon>Paraneoptera</taxon>
        <taxon>Thysanoptera</taxon>
        <taxon>Terebrantia</taxon>
        <taxon>Thripoidea</taxon>
        <taxon>Thripidae</taxon>
        <taxon>Frankliniella</taxon>
    </lineage>
</organism>
<name>A0AAE1HTN7_9NEOP</name>
<proteinExistence type="predicted"/>
<evidence type="ECO:0000313" key="3">
    <source>
        <dbReference type="EMBL" id="KAK3926641.1"/>
    </source>
</evidence>
<dbReference type="Proteomes" id="UP001219518">
    <property type="component" value="Unassembled WGS sequence"/>
</dbReference>
<protein>
    <submittedName>
        <fullName evidence="3">V-type proton ATPase subunit S1</fullName>
    </submittedName>
</protein>
<reference evidence="3" key="1">
    <citation type="submission" date="2021-07" db="EMBL/GenBank/DDBJ databases">
        <authorList>
            <person name="Catto M.A."/>
            <person name="Jacobson A."/>
            <person name="Kennedy G."/>
            <person name="Labadie P."/>
            <person name="Hunt B.G."/>
            <person name="Srinivasan R."/>
        </authorList>
    </citation>
    <scope>NUCLEOTIDE SEQUENCE</scope>
    <source>
        <strain evidence="3">PL_HMW_Pooled</strain>
        <tissue evidence="3">Head</tissue>
    </source>
</reference>
<gene>
    <name evidence="3" type="ORF">KUF71_014977</name>
</gene>
<feature type="compositionally biased region" description="Basic and acidic residues" evidence="1">
    <location>
        <begin position="184"/>
        <end position="194"/>
    </location>
</feature>
<evidence type="ECO:0000313" key="4">
    <source>
        <dbReference type="Proteomes" id="UP001219518"/>
    </source>
</evidence>
<feature type="compositionally biased region" description="Acidic residues" evidence="1">
    <location>
        <begin position="195"/>
        <end position="204"/>
    </location>
</feature>
<dbReference type="InterPro" id="IPR012337">
    <property type="entry name" value="RNaseH-like_sf"/>
</dbReference>
<evidence type="ECO:0000256" key="1">
    <source>
        <dbReference type="SAM" id="MobiDB-lite"/>
    </source>
</evidence>
<feature type="region of interest" description="Disordered" evidence="1">
    <location>
        <begin position="183"/>
        <end position="207"/>
    </location>
</feature>
<comment type="caution">
    <text evidence="3">The sequence shown here is derived from an EMBL/GenBank/DDBJ whole genome shotgun (WGS) entry which is preliminary data.</text>
</comment>
<dbReference type="EMBL" id="JAHWGI010001269">
    <property type="protein sequence ID" value="KAK3926641.1"/>
    <property type="molecule type" value="Genomic_DNA"/>
</dbReference>
<dbReference type="Pfam" id="PF05699">
    <property type="entry name" value="Dimer_Tnp_hAT"/>
    <property type="match status" value="1"/>
</dbReference>
<keyword evidence="4" id="KW-1185">Reference proteome</keyword>
<dbReference type="SUPFAM" id="SSF53098">
    <property type="entry name" value="Ribonuclease H-like"/>
    <property type="match status" value="1"/>
</dbReference>
<dbReference type="GO" id="GO:0046983">
    <property type="term" value="F:protein dimerization activity"/>
    <property type="evidence" value="ECO:0007669"/>
    <property type="project" value="InterPro"/>
</dbReference>
<dbReference type="InterPro" id="IPR008906">
    <property type="entry name" value="HATC_C_dom"/>
</dbReference>